<gene>
    <name evidence="4" type="ORF">SAY87_029925</name>
</gene>
<dbReference type="GO" id="GO:0003735">
    <property type="term" value="F:structural constituent of ribosome"/>
    <property type="evidence" value="ECO:0007669"/>
    <property type="project" value="InterPro"/>
</dbReference>
<dbReference type="GO" id="GO:0006412">
    <property type="term" value="P:translation"/>
    <property type="evidence" value="ECO:0007669"/>
    <property type="project" value="InterPro"/>
</dbReference>
<dbReference type="SUPFAM" id="SSF48662">
    <property type="entry name" value="Ribosomal protein L39e"/>
    <property type="match status" value="1"/>
</dbReference>
<dbReference type="InterPro" id="IPR000077">
    <property type="entry name" value="Ribosomal_eL39"/>
</dbReference>
<dbReference type="InterPro" id="IPR020083">
    <property type="entry name" value="Ribosomal_eL39_CS"/>
</dbReference>
<dbReference type="GO" id="GO:0005840">
    <property type="term" value="C:ribosome"/>
    <property type="evidence" value="ECO:0007669"/>
    <property type="project" value="UniProtKB-KW"/>
</dbReference>
<dbReference type="PANTHER" id="PTHR32254">
    <property type="entry name" value="EXPRESSED PROTEIN"/>
    <property type="match status" value="1"/>
</dbReference>
<dbReference type="PROSITE" id="PS00051">
    <property type="entry name" value="RIBOSOMAL_L39E"/>
    <property type="match status" value="1"/>
</dbReference>
<dbReference type="FunFam" id="1.10.1620.10:FF:000001">
    <property type="entry name" value="60S ribosomal protein-like L39"/>
    <property type="match status" value="1"/>
</dbReference>
<evidence type="ECO:0000256" key="2">
    <source>
        <dbReference type="ARBA" id="ARBA00022980"/>
    </source>
</evidence>
<dbReference type="InterPro" id="IPR023626">
    <property type="entry name" value="Ribosomal_eL39_dom_sf"/>
</dbReference>
<evidence type="ECO:0008006" key="6">
    <source>
        <dbReference type="Google" id="ProtNLM"/>
    </source>
</evidence>
<name>A0AAN7K8F6_9MYRT</name>
<keyword evidence="5" id="KW-1185">Reference proteome</keyword>
<dbReference type="GO" id="GO:1990904">
    <property type="term" value="C:ribonucleoprotein complex"/>
    <property type="evidence" value="ECO:0007669"/>
    <property type="project" value="UniProtKB-KW"/>
</dbReference>
<sequence length="205" mass="23389">MSRRSGTCLRCCLVVFAVVSALGVCGPALYWKIKKGINLSDSKLSCPPCVCDCPPPLSLLKISPGLANLSITDCGSNDPDLKQEMEKQLTDLLAEELKLQEAVATEHARHMNITFGEAKRVAIQYQREAEKCNAATDICEQARERAEALMIKERKPSHKTFRIKKKLAKKMRQNRPIPHWIRMRTDNTIRYNAKRRHWRRTKLGF</sequence>
<dbReference type="PANTHER" id="PTHR32254:SF3">
    <property type="entry name" value="EXPRESSED PROTEIN-RELATED"/>
    <property type="match status" value="1"/>
</dbReference>
<dbReference type="InterPro" id="IPR010471">
    <property type="entry name" value="DUF1068"/>
</dbReference>
<evidence type="ECO:0000313" key="5">
    <source>
        <dbReference type="Proteomes" id="UP001345219"/>
    </source>
</evidence>
<protein>
    <recommendedName>
        <fullName evidence="6">60S ribosomal protein L39</fullName>
    </recommendedName>
</protein>
<proteinExistence type="inferred from homology"/>
<keyword evidence="3" id="KW-0687">Ribonucleoprotein</keyword>
<dbReference type="Pfam" id="PF00832">
    <property type="entry name" value="Ribosomal_L39"/>
    <property type="match status" value="1"/>
</dbReference>
<evidence type="ECO:0000256" key="1">
    <source>
        <dbReference type="ARBA" id="ARBA00009339"/>
    </source>
</evidence>
<dbReference type="Gene3D" id="1.10.1620.10">
    <property type="entry name" value="Ribosomal protein L39e"/>
    <property type="match status" value="1"/>
</dbReference>
<dbReference type="Proteomes" id="UP001345219">
    <property type="component" value="Chromosome 23"/>
</dbReference>
<evidence type="ECO:0000313" key="4">
    <source>
        <dbReference type="EMBL" id="KAK4762041.1"/>
    </source>
</evidence>
<comment type="similarity">
    <text evidence="1">Belongs to the eukaryotic ribosomal protein eL39 family.</text>
</comment>
<organism evidence="4 5">
    <name type="scientific">Trapa incisa</name>
    <dbReference type="NCBI Taxonomy" id="236973"/>
    <lineage>
        <taxon>Eukaryota</taxon>
        <taxon>Viridiplantae</taxon>
        <taxon>Streptophyta</taxon>
        <taxon>Embryophyta</taxon>
        <taxon>Tracheophyta</taxon>
        <taxon>Spermatophyta</taxon>
        <taxon>Magnoliopsida</taxon>
        <taxon>eudicotyledons</taxon>
        <taxon>Gunneridae</taxon>
        <taxon>Pentapetalae</taxon>
        <taxon>rosids</taxon>
        <taxon>malvids</taxon>
        <taxon>Myrtales</taxon>
        <taxon>Lythraceae</taxon>
        <taxon>Trapa</taxon>
    </lineage>
</organism>
<dbReference type="AlphaFoldDB" id="A0AAN7K8F6"/>
<comment type="caution">
    <text evidence="4">The sequence shown here is derived from an EMBL/GenBank/DDBJ whole genome shotgun (WGS) entry which is preliminary data.</text>
</comment>
<reference evidence="4 5" key="1">
    <citation type="journal article" date="2023" name="Hortic Res">
        <title>Pangenome of water caltrop reveals structural variations and asymmetric subgenome divergence after allopolyploidization.</title>
        <authorList>
            <person name="Zhang X."/>
            <person name="Chen Y."/>
            <person name="Wang L."/>
            <person name="Yuan Y."/>
            <person name="Fang M."/>
            <person name="Shi L."/>
            <person name="Lu R."/>
            <person name="Comes H.P."/>
            <person name="Ma Y."/>
            <person name="Chen Y."/>
            <person name="Huang G."/>
            <person name="Zhou Y."/>
            <person name="Zheng Z."/>
            <person name="Qiu Y."/>
        </authorList>
    </citation>
    <scope>NUCLEOTIDE SEQUENCE [LARGE SCALE GENOMIC DNA]</scope>
    <source>
        <tissue evidence="4">Roots</tissue>
    </source>
</reference>
<keyword evidence="2" id="KW-0689">Ribosomal protein</keyword>
<evidence type="ECO:0000256" key="3">
    <source>
        <dbReference type="ARBA" id="ARBA00023274"/>
    </source>
</evidence>
<dbReference type="Pfam" id="PF06364">
    <property type="entry name" value="DUF1068"/>
    <property type="match status" value="1"/>
</dbReference>
<accession>A0AAN7K8F6</accession>
<dbReference type="EMBL" id="JAXIOK010000009">
    <property type="protein sequence ID" value="KAK4762041.1"/>
    <property type="molecule type" value="Genomic_DNA"/>
</dbReference>